<dbReference type="GO" id="GO:0008757">
    <property type="term" value="F:S-adenosylmethionine-dependent methyltransferase activity"/>
    <property type="evidence" value="ECO:0007669"/>
    <property type="project" value="InterPro"/>
</dbReference>
<dbReference type="InterPro" id="IPR029063">
    <property type="entry name" value="SAM-dependent_MTases_sf"/>
</dbReference>
<keyword evidence="3" id="KW-0862">Zinc</keyword>
<dbReference type="Gene3D" id="3.40.50.150">
    <property type="entry name" value="Vaccinia Virus protein VP39"/>
    <property type="match status" value="1"/>
</dbReference>
<evidence type="ECO:0000313" key="8">
    <source>
        <dbReference type="Proteomes" id="UP001165065"/>
    </source>
</evidence>
<dbReference type="GO" id="GO:0106335">
    <property type="term" value="F:tRNA (5-carboxymethyluridine(34)-5-O)-methyltransferase activity"/>
    <property type="evidence" value="ECO:0007669"/>
    <property type="project" value="TreeGrafter"/>
</dbReference>
<dbReference type="Pfam" id="PF08241">
    <property type="entry name" value="Methyltransf_11"/>
    <property type="match status" value="1"/>
</dbReference>
<evidence type="ECO:0000256" key="4">
    <source>
        <dbReference type="ARBA" id="ARBA00022884"/>
    </source>
</evidence>
<evidence type="ECO:0000256" key="2">
    <source>
        <dbReference type="ARBA" id="ARBA00022679"/>
    </source>
</evidence>
<feature type="region of interest" description="Disordered" evidence="5">
    <location>
        <begin position="106"/>
        <end position="130"/>
    </location>
</feature>
<reference evidence="8" key="1">
    <citation type="journal article" date="2023" name="Commun. Biol.">
        <title>Genome analysis of Parmales, the sister group of diatoms, reveals the evolutionary specialization of diatoms from phago-mixotrophs to photoautotrophs.</title>
        <authorList>
            <person name="Ban H."/>
            <person name="Sato S."/>
            <person name="Yoshikawa S."/>
            <person name="Yamada K."/>
            <person name="Nakamura Y."/>
            <person name="Ichinomiya M."/>
            <person name="Sato N."/>
            <person name="Blanc-Mathieu R."/>
            <person name="Endo H."/>
            <person name="Kuwata A."/>
            <person name="Ogata H."/>
        </authorList>
    </citation>
    <scope>NUCLEOTIDE SEQUENCE [LARGE SCALE GENOMIC DNA]</scope>
</reference>
<feature type="compositionally biased region" description="Basic and acidic residues" evidence="5">
    <location>
        <begin position="113"/>
        <end position="122"/>
    </location>
</feature>
<dbReference type="InterPro" id="IPR013216">
    <property type="entry name" value="Methyltransf_11"/>
</dbReference>
<dbReference type="SUPFAM" id="SSF51197">
    <property type="entry name" value="Clavaminate synthase-like"/>
    <property type="match status" value="1"/>
</dbReference>
<keyword evidence="2" id="KW-0808">Transferase</keyword>
<sequence length="720" mass="79383">MSEETEMVVEWMKGKDTTMDMGWGEGGGVKVKWINERKGDEIDGEIVVNNVSSLSDVSSPTPANGVKIPWLSLSNIPKFLPGGKIVGGGGGDSNCVIIMGLEGMEKEEEDGRDDNGNERDSTSTDDDEPDIRIPYICYTYPFNSPNHTIKVTLLPYLKNTLGVKVDKVISNMNGKSISIQKGNNKWRKSRVVKVEKAFVNNVKKGEKEGLIDVEVYRDVEVEGLTVIEGFLNEQEERECFDYFTSPTCKSWFSQSRKRGGLLRRRVIHYGYVFDYSTQDVIRDRTTPLGTCEGMGGLNDISVASVRDKVLTILPGCNQCTVNEYEPGQGIGGHVDTESAFGEEIVSVSTGSGVVMEFREIGGKGRRKDVWLERGSLVSMKGDARYKWTHAISSRKTDKVFGKILKRTKRISLTFRSVLNVEGTGFMDYVDSGEEEGVGGVAATPQDNVKVRPDVEGVGVVDFYNNVALQWTHTRSLRGILWPRAVGFLASLPPGSFVLDAGCGDGKYFAAGYCNGHWVQGVDVSEELVKCAVGGGGRRGGKDRMQVEMGGSAYGKVGNGVVGDCLKLPFIDEWFDGAICIAVMHHLSSRERRVKCLREIRRVLKVGGRAEIQAWAMEQEGAGGKRRFEKQDVWVPFKVQPKYLQRVGGGGGEGGGISEDKIMEEYPEGKVDLDEGLVSFDRYCHVYVEGEMEELVKECGGLEVEGAGWEKGNWFVTVKKR</sequence>
<proteinExistence type="predicted"/>
<keyword evidence="4" id="KW-0694">RNA-binding</keyword>
<organism evidence="7 8">
    <name type="scientific">Triparma columacea</name>
    <dbReference type="NCBI Taxonomy" id="722753"/>
    <lineage>
        <taxon>Eukaryota</taxon>
        <taxon>Sar</taxon>
        <taxon>Stramenopiles</taxon>
        <taxon>Ochrophyta</taxon>
        <taxon>Bolidophyceae</taxon>
        <taxon>Parmales</taxon>
        <taxon>Triparmaceae</taxon>
        <taxon>Triparma</taxon>
    </lineage>
</organism>
<dbReference type="InterPro" id="IPR051422">
    <property type="entry name" value="AlkB_tRNA_MeTrf/Diox"/>
</dbReference>
<evidence type="ECO:0000259" key="6">
    <source>
        <dbReference type="PROSITE" id="PS51471"/>
    </source>
</evidence>
<dbReference type="EMBL" id="BRYA01000106">
    <property type="protein sequence ID" value="GMI39564.1"/>
    <property type="molecule type" value="Genomic_DNA"/>
</dbReference>
<name>A0A9W7GAX0_9STRA</name>
<dbReference type="PANTHER" id="PTHR13069:SF21">
    <property type="entry name" value="ALKYLATED DNA REPAIR PROTEIN ALKB HOMOLOG 8"/>
    <property type="match status" value="1"/>
</dbReference>
<keyword evidence="1" id="KW-0489">Methyltransferase</keyword>
<dbReference type="Gene3D" id="2.60.120.590">
    <property type="entry name" value="Alpha-ketoglutarate-dependent dioxygenase AlkB-like"/>
    <property type="match status" value="1"/>
</dbReference>
<dbReference type="PROSITE" id="PS51471">
    <property type="entry name" value="FE2OG_OXY"/>
    <property type="match status" value="1"/>
</dbReference>
<dbReference type="OrthoDB" id="271595at2759"/>
<dbReference type="Proteomes" id="UP001165065">
    <property type="component" value="Unassembled WGS sequence"/>
</dbReference>
<dbReference type="CDD" id="cd02440">
    <property type="entry name" value="AdoMet_MTases"/>
    <property type="match status" value="1"/>
</dbReference>
<protein>
    <recommendedName>
        <fullName evidence="6">Fe2OG dioxygenase domain-containing protein</fullName>
    </recommendedName>
</protein>
<dbReference type="GO" id="GO:0002098">
    <property type="term" value="P:tRNA wobble uridine modification"/>
    <property type="evidence" value="ECO:0007669"/>
    <property type="project" value="TreeGrafter"/>
</dbReference>
<comment type="caution">
    <text evidence="7">The sequence shown here is derived from an EMBL/GenBank/DDBJ whole genome shotgun (WGS) entry which is preliminary data.</text>
</comment>
<accession>A0A9W7GAX0</accession>
<dbReference type="GO" id="GO:0000049">
    <property type="term" value="F:tRNA binding"/>
    <property type="evidence" value="ECO:0007669"/>
    <property type="project" value="TreeGrafter"/>
</dbReference>
<dbReference type="GO" id="GO:0005737">
    <property type="term" value="C:cytoplasm"/>
    <property type="evidence" value="ECO:0007669"/>
    <property type="project" value="TreeGrafter"/>
</dbReference>
<dbReference type="Pfam" id="PF13532">
    <property type="entry name" value="2OG-FeII_Oxy_2"/>
    <property type="match status" value="1"/>
</dbReference>
<gene>
    <name evidence="7" type="ORF">TrCOL_g5024</name>
</gene>
<dbReference type="GO" id="GO:0030488">
    <property type="term" value="P:tRNA methylation"/>
    <property type="evidence" value="ECO:0007669"/>
    <property type="project" value="TreeGrafter"/>
</dbReference>
<dbReference type="InterPro" id="IPR027450">
    <property type="entry name" value="AlkB-like"/>
</dbReference>
<evidence type="ECO:0000313" key="7">
    <source>
        <dbReference type="EMBL" id="GMI39564.1"/>
    </source>
</evidence>
<evidence type="ECO:0000256" key="5">
    <source>
        <dbReference type="SAM" id="MobiDB-lite"/>
    </source>
</evidence>
<dbReference type="InterPro" id="IPR037151">
    <property type="entry name" value="AlkB-like_sf"/>
</dbReference>
<dbReference type="GO" id="GO:0005634">
    <property type="term" value="C:nucleus"/>
    <property type="evidence" value="ECO:0007669"/>
    <property type="project" value="TreeGrafter"/>
</dbReference>
<feature type="domain" description="Fe2OG dioxygenase" evidence="6">
    <location>
        <begin position="315"/>
        <end position="418"/>
    </location>
</feature>
<evidence type="ECO:0000256" key="1">
    <source>
        <dbReference type="ARBA" id="ARBA00022603"/>
    </source>
</evidence>
<dbReference type="SUPFAM" id="SSF53335">
    <property type="entry name" value="S-adenosyl-L-methionine-dependent methyltransferases"/>
    <property type="match status" value="1"/>
</dbReference>
<keyword evidence="8" id="KW-1185">Reference proteome</keyword>
<dbReference type="AlphaFoldDB" id="A0A9W7GAX0"/>
<dbReference type="InterPro" id="IPR005123">
    <property type="entry name" value="Oxoglu/Fe-dep_dioxygenase_dom"/>
</dbReference>
<dbReference type="PANTHER" id="PTHR13069">
    <property type="entry name" value="ALKYLATED DNA REPAIR PROTEIN ALKB HOMOLOG 8"/>
    <property type="match status" value="1"/>
</dbReference>
<evidence type="ECO:0000256" key="3">
    <source>
        <dbReference type="ARBA" id="ARBA00022833"/>
    </source>
</evidence>